<organism evidence="1 2">
    <name type="scientific">Hanamia caeni</name>
    <dbReference type="NCBI Taxonomy" id="2294116"/>
    <lineage>
        <taxon>Bacteria</taxon>
        <taxon>Pseudomonadati</taxon>
        <taxon>Bacteroidota</taxon>
        <taxon>Chitinophagia</taxon>
        <taxon>Chitinophagales</taxon>
        <taxon>Chitinophagaceae</taxon>
        <taxon>Hanamia</taxon>
    </lineage>
</organism>
<gene>
    <name evidence="1" type="ORF">EFY79_16825</name>
</gene>
<comment type="caution">
    <text evidence="1">The sequence shown here is derived from an EMBL/GenBank/DDBJ whole genome shotgun (WGS) entry which is preliminary data.</text>
</comment>
<dbReference type="AlphaFoldDB" id="A0A3M9N9P1"/>
<accession>A0A3M9N9P1</accession>
<dbReference type="EMBL" id="RJJR01000015">
    <property type="protein sequence ID" value="RNI33973.1"/>
    <property type="molecule type" value="Genomic_DNA"/>
</dbReference>
<evidence type="ECO:0000313" key="1">
    <source>
        <dbReference type="EMBL" id="RNI33973.1"/>
    </source>
</evidence>
<reference evidence="1 2" key="1">
    <citation type="submission" date="2018-11" db="EMBL/GenBank/DDBJ databases">
        <title>Draft genome sequence of Ferruginibacter sp. BO-59.</title>
        <authorList>
            <person name="Im W.T."/>
        </authorList>
    </citation>
    <scope>NUCLEOTIDE SEQUENCE [LARGE SCALE GENOMIC DNA]</scope>
    <source>
        <strain evidence="1 2">BO-59</strain>
    </source>
</reference>
<evidence type="ECO:0000313" key="2">
    <source>
        <dbReference type="Proteomes" id="UP000267223"/>
    </source>
</evidence>
<keyword evidence="2" id="KW-1185">Reference proteome</keyword>
<sequence>MHYNNGKELVQKLFERTGLVVFNSIMGNDCNYIKDIPDDFVGLNVSTINSLSLDQYLERKELIEFTNKTASGWNGTFYINPYVMKNSLDDCCLYRWDDTARMCWLIRQYGLRTFEEYDAINATRQMDVQSGPYVLKERCKMPSAIEKFGSTQMLTFCSDYHDEYCDHIAGNWTFEDFVSWGKKEFIFVGFKDLPLFDFPEKKPDYYNVMILDKFLDLQNSPPDAVGGVPASRH</sequence>
<name>A0A3M9N9P1_9BACT</name>
<dbReference type="Proteomes" id="UP000267223">
    <property type="component" value="Unassembled WGS sequence"/>
</dbReference>
<protein>
    <submittedName>
        <fullName evidence="1">Uncharacterized protein</fullName>
    </submittedName>
</protein>
<proteinExistence type="predicted"/>